<dbReference type="InterPro" id="IPR004358">
    <property type="entry name" value="Sig_transdc_His_kin-like_C"/>
</dbReference>
<dbReference type="InterPro" id="IPR003661">
    <property type="entry name" value="HisK_dim/P_dom"/>
</dbReference>
<comment type="catalytic activity">
    <reaction evidence="1">
        <text>ATP + protein L-histidine = ADP + protein N-phospho-L-histidine.</text>
        <dbReference type="EC" id="2.7.13.3"/>
    </reaction>
</comment>
<keyword evidence="3" id="KW-0597">Phosphoprotein</keyword>
<keyword evidence="5" id="KW-0418">Kinase</keyword>
<dbReference type="Gene3D" id="1.10.287.130">
    <property type="match status" value="1"/>
</dbReference>
<dbReference type="SMART" id="SM00387">
    <property type="entry name" value="HATPase_c"/>
    <property type="match status" value="1"/>
</dbReference>
<evidence type="ECO:0000313" key="7">
    <source>
        <dbReference type="EMBL" id="GAA4469940.1"/>
    </source>
</evidence>
<protein>
    <recommendedName>
        <fullName evidence="2">histidine kinase</fullName>
        <ecNumber evidence="2">2.7.13.3</ecNumber>
    </recommendedName>
</protein>
<dbReference type="InterPro" id="IPR003594">
    <property type="entry name" value="HATPase_dom"/>
</dbReference>
<dbReference type="InterPro" id="IPR035965">
    <property type="entry name" value="PAS-like_dom_sf"/>
</dbReference>
<dbReference type="SMART" id="SM00091">
    <property type="entry name" value="PAS"/>
    <property type="match status" value="4"/>
</dbReference>
<feature type="domain" description="Histidine kinase" evidence="6">
    <location>
        <begin position="664"/>
        <end position="892"/>
    </location>
</feature>
<dbReference type="PANTHER" id="PTHR43304:SF1">
    <property type="entry name" value="PAC DOMAIN-CONTAINING PROTEIN"/>
    <property type="match status" value="1"/>
</dbReference>
<dbReference type="InterPro" id="IPR052162">
    <property type="entry name" value="Sensor_kinase/Photoreceptor"/>
</dbReference>
<dbReference type="PRINTS" id="PR00344">
    <property type="entry name" value="BCTRLSENSOR"/>
</dbReference>
<dbReference type="RefSeq" id="WP_345249782.1">
    <property type="nucleotide sequence ID" value="NZ_BAABHD010000084.1"/>
</dbReference>
<keyword evidence="8" id="KW-1185">Reference proteome</keyword>
<evidence type="ECO:0000256" key="2">
    <source>
        <dbReference type="ARBA" id="ARBA00012438"/>
    </source>
</evidence>
<dbReference type="SUPFAM" id="SSF47384">
    <property type="entry name" value="Homodimeric domain of signal transducing histidine kinase"/>
    <property type="match status" value="1"/>
</dbReference>
<keyword evidence="4" id="KW-0808">Transferase</keyword>
<dbReference type="Gene3D" id="3.30.450.20">
    <property type="entry name" value="PAS domain"/>
    <property type="match status" value="5"/>
</dbReference>
<dbReference type="Gene3D" id="3.30.565.10">
    <property type="entry name" value="Histidine kinase-like ATPase, C-terminal domain"/>
    <property type="match status" value="1"/>
</dbReference>
<comment type="caution">
    <text evidence="7">The sequence shown here is derived from an EMBL/GenBank/DDBJ whole genome shotgun (WGS) entry which is preliminary data.</text>
</comment>
<dbReference type="CDD" id="cd00082">
    <property type="entry name" value="HisKA"/>
    <property type="match status" value="1"/>
</dbReference>
<dbReference type="SUPFAM" id="SSF55785">
    <property type="entry name" value="PYP-like sensor domain (PAS domain)"/>
    <property type="match status" value="5"/>
</dbReference>
<reference evidence="8" key="1">
    <citation type="journal article" date="2019" name="Int. J. Syst. Evol. Microbiol.">
        <title>The Global Catalogue of Microorganisms (GCM) 10K type strain sequencing project: providing services to taxonomists for standard genome sequencing and annotation.</title>
        <authorList>
            <consortium name="The Broad Institute Genomics Platform"/>
            <consortium name="The Broad Institute Genome Sequencing Center for Infectious Disease"/>
            <person name="Wu L."/>
            <person name="Ma J."/>
        </authorList>
    </citation>
    <scope>NUCLEOTIDE SEQUENCE [LARGE SCALE GENOMIC DNA]</scope>
    <source>
        <strain evidence="8">JCM 17927</strain>
    </source>
</reference>
<evidence type="ECO:0000259" key="6">
    <source>
        <dbReference type="PROSITE" id="PS50109"/>
    </source>
</evidence>
<dbReference type="PANTHER" id="PTHR43304">
    <property type="entry name" value="PHYTOCHROME-LIKE PROTEIN CPH1"/>
    <property type="match status" value="1"/>
</dbReference>
<name>A0ABP8NR50_9BACT</name>
<dbReference type="SMART" id="SM00388">
    <property type="entry name" value="HisKA"/>
    <property type="match status" value="1"/>
</dbReference>
<evidence type="ECO:0000256" key="5">
    <source>
        <dbReference type="ARBA" id="ARBA00022777"/>
    </source>
</evidence>
<evidence type="ECO:0000313" key="8">
    <source>
        <dbReference type="Proteomes" id="UP001501175"/>
    </source>
</evidence>
<dbReference type="EMBL" id="BAABHD010000084">
    <property type="protein sequence ID" value="GAA4469940.1"/>
    <property type="molecule type" value="Genomic_DNA"/>
</dbReference>
<evidence type="ECO:0000256" key="1">
    <source>
        <dbReference type="ARBA" id="ARBA00000085"/>
    </source>
</evidence>
<proteinExistence type="predicted"/>
<dbReference type="Pfam" id="PF00512">
    <property type="entry name" value="HisKA"/>
    <property type="match status" value="1"/>
</dbReference>
<organism evidence="7 8">
    <name type="scientific">Nibrella saemangeumensis</name>
    <dbReference type="NCBI Taxonomy" id="1084526"/>
    <lineage>
        <taxon>Bacteria</taxon>
        <taxon>Pseudomonadati</taxon>
        <taxon>Bacteroidota</taxon>
        <taxon>Cytophagia</taxon>
        <taxon>Cytophagales</taxon>
        <taxon>Spirosomataceae</taxon>
        <taxon>Nibrella</taxon>
    </lineage>
</organism>
<dbReference type="EC" id="2.7.13.3" evidence="2"/>
<dbReference type="Pfam" id="PF02518">
    <property type="entry name" value="HATPase_c"/>
    <property type="match status" value="1"/>
</dbReference>
<dbReference type="Proteomes" id="UP001501175">
    <property type="component" value="Unassembled WGS sequence"/>
</dbReference>
<sequence>MDTVTRSASYLQQIVDSTLSGITVYDCVRDENGTIVDYQIVLINQVAAAFSGRSVEELTGRRFFEEFPRLRETQIPDRYREVVETGVPQRFELAYRLTHRPDTNWFDVSVVKQADGVVSSFVDITATKAATASLAQQATLLDKVFSNSTNGIIVFDTVRDAGGQIADFRVRLCNQYAQRTNGYVMSLEAGRLLTELYPKTKEQGLFARYVALLETGEPFTGEHHYPHSGQWIQYSAVKLDDGFLLSFSLITQQKRLEQQVREEAQFSQGLLDGSMACITSLVPLYDETGAIIDFVYTAVNQAAVVLEGLPAGQMIGRRITQLFPGVVTSGLFDHYRQVFETGKTRRLENYYDADGYTGWLDMSVIRKENSLILTYLDITETKKTQQALLETAESLKGVLDGAPSAILLLDTIRDEQDTITDFRIQAVNQTGADMCAMSIKEAIGVPLSQVFTRYKEKGLFERLCQVAQSGEAQRFESFYDPDGGRIWLDVSAVKRGDGLVMSLLDISHLKDTQTQLERQANLLRSVLDSSPNLIIGFDAVRDEAGRIADFRYVVQNDLARRSVPRTDEDVIGHTMLEYFPSVTENGLFDMYVRVVETGLPQKQELYHDTDGLTGWFEVSAVKRDDGIVLTLLDKTEAYQAEQQRKELVAALQRSNQNLEQFAYVASHDLQEPLRKIESFGDVLTDQYRDRLDENGTDLVRRMQQAARRMSVLIRDLLAYSRLTTQRQTFTAVPLAYLLDDVLTDLEVTMQEKQAQVEVDSLPVVWGDPVQLRQLLQNLLSNALKFTRSQEHPYIRVAGRLAKGADVREPGGLLPGQQYGIISVSDNGIGFDEKYKDRIFGPFQRLHGRSQYPGTGIGLAIVQKVIDNHRGSIDVHSQIGQGTTFVVALPVEASPE</sequence>
<dbReference type="InterPro" id="IPR036890">
    <property type="entry name" value="HATPase_C_sf"/>
</dbReference>
<gene>
    <name evidence="7" type="ORF">GCM10023189_57760</name>
</gene>
<dbReference type="InterPro" id="IPR005467">
    <property type="entry name" value="His_kinase_dom"/>
</dbReference>
<evidence type="ECO:0000256" key="4">
    <source>
        <dbReference type="ARBA" id="ARBA00022679"/>
    </source>
</evidence>
<dbReference type="PROSITE" id="PS50109">
    <property type="entry name" value="HIS_KIN"/>
    <property type="match status" value="1"/>
</dbReference>
<dbReference type="SUPFAM" id="SSF55874">
    <property type="entry name" value="ATPase domain of HSP90 chaperone/DNA topoisomerase II/histidine kinase"/>
    <property type="match status" value="1"/>
</dbReference>
<evidence type="ECO:0000256" key="3">
    <source>
        <dbReference type="ARBA" id="ARBA00022553"/>
    </source>
</evidence>
<dbReference type="Pfam" id="PF08448">
    <property type="entry name" value="PAS_4"/>
    <property type="match status" value="4"/>
</dbReference>
<dbReference type="InterPro" id="IPR000014">
    <property type="entry name" value="PAS"/>
</dbReference>
<dbReference type="InterPro" id="IPR036097">
    <property type="entry name" value="HisK_dim/P_sf"/>
</dbReference>
<dbReference type="InterPro" id="IPR013656">
    <property type="entry name" value="PAS_4"/>
</dbReference>
<dbReference type="CDD" id="cd00130">
    <property type="entry name" value="PAS"/>
    <property type="match status" value="2"/>
</dbReference>
<accession>A0ABP8NR50</accession>